<gene>
    <name evidence="2" type="ORF">CWATWH0402_2322</name>
</gene>
<evidence type="ECO:0000313" key="2">
    <source>
        <dbReference type="EMBL" id="CCQ65311.1"/>
    </source>
</evidence>
<evidence type="ECO:0000256" key="1">
    <source>
        <dbReference type="SAM" id="Phobius"/>
    </source>
</evidence>
<reference evidence="2 3" key="1">
    <citation type="submission" date="2013-01" db="EMBL/GenBank/DDBJ databases">
        <authorList>
            <person name="Bench S."/>
        </authorList>
    </citation>
    <scope>NUCLEOTIDE SEQUENCE [LARGE SCALE GENOMIC DNA]</scope>
    <source>
        <strain evidence="2 3">WH 0402</strain>
    </source>
</reference>
<feature type="transmembrane region" description="Helical" evidence="1">
    <location>
        <begin position="6"/>
        <end position="28"/>
    </location>
</feature>
<dbReference type="EMBL" id="CAQN01000152">
    <property type="protein sequence ID" value="CCQ65311.1"/>
    <property type="molecule type" value="Genomic_DNA"/>
</dbReference>
<keyword evidence="1" id="KW-0812">Transmembrane</keyword>
<dbReference type="Proteomes" id="UP000018130">
    <property type="component" value="Unassembled WGS sequence"/>
</dbReference>
<protein>
    <submittedName>
        <fullName evidence="2">Uncharacterized protein</fullName>
    </submittedName>
</protein>
<name>T2JJL6_CROWT</name>
<proteinExistence type="predicted"/>
<comment type="caution">
    <text evidence="2">The sequence shown here is derived from an EMBL/GenBank/DDBJ whole genome shotgun (WGS) entry which is preliminary data.</text>
</comment>
<evidence type="ECO:0000313" key="3">
    <source>
        <dbReference type="Proteomes" id="UP000018130"/>
    </source>
</evidence>
<reference evidence="2 3" key="2">
    <citation type="submission" date="2013-09" db="EMBL/GenBank/DDBJ databases">
        <title>Whole genome comparison of six Crocosphaera watsonii strains with differing phenotypes.</title>
        <authorList>
            <person name="Bench S.R."/>
            <person name="Heller P."/>
            <person name="Frank I."/>
            <person name="Arciniega M."/>
            <person name="Shilova I.N."/>
            <person name="Zehr J.P."/>
        </authorList>
    </citation>
    <scope>NUCLEOTIDE SEQUENCE [LARGE SCALE GENOMIC DNA]</scope>
    <source>
        <strain evidence="2 3">WH 0402</strain>
    </source>
</reference>
<keyword evidence="1" id="KW-0472">Membrane</keyword>
<keyword evidence="1" id="KW-1133">Transmembrane helix</keyword>
<dbReference type="AlphaFoldDB" id="T2JJL6"/>
<accession>T2JJL6</accession>
<sequence length="77" mass="8582">MYKPKVFITLSSSLIFITLVLLLIKLDLTNAESFYQKKTKSFQQGLTQLSPPLITQIMGEHSLGCSCPNCLSFGVQK</sequence>
<organism evidence="2 3">
    <name type="scientific">Crocosphaera watsonii WH 0402</name>
    <dbReference type="NCBI Taxonomy" id="1284629"/>
    <lineage>
        <taxon>Bacteria</taxon>
        <taxon>Bacillati</taxon>
        <taxon>Cyanobacteriota</taxon>
        <taxon>Cyanophyceae</taxon>
        <taxon>Oscillatoriophycideae</taxon>
        <taxon>Chroococcales</taxon>
        <taxon>Aphanothecaceae</taxon>
        <taxon>Crocosphaera</taxon>
    </lineage>
</organism>